<comment type="caution">
    <text evidence="2">The sequence shown here is derived from an EMBL/GenBank/DDBJ whole genome shotgun (WGS) entry which is preliminary data.</text>
</comment>
<organism evidence="2 3">
    <name type="scientific">Candidatus Auribacter fodinae</name>
    <dbReference type="NCBI Taxonomy" id="2093366"/>
    <lineage>
        <taxon>Bacteria</taxon>
        <taxon>Pseudomonadati</taxon>
        <taxon>Candidatus Auribacterota</taxon>
        <taxon>Candidatus Auribacteria</taxon>
        <taxon>Candidatus Auribacterales</taxon>
        <taxon>Candidatus Auribacteraceae</taxon>
        <taxon>Candidatus Auribacter</taxon>
    </lineage>
</organism>
<protein>
    <submittedName>
        <fullName evidence="2">Glycosyltransferase family 2 protein</fullName>
    </submittedName>
</protein>
<dbReference type="Pfam" id="PF00535">
    <property type="entry name" value="Glycos_transf_2"/>
    <property type="match status" value="1"/>
</dbReference>
<dbReference type="SUPFAM" id="SSF53448">
    <property type="entry name" value="Nucleotide-diphospho-sugar transferases"/>
    <property type="match status" value="1"/>
</dbReference>
<evidence type="ECO:0000313" key="2">
    <source>
        <dbReference type="EMBL" id="RJP61712.1"/>
    </source>
</evidence>
<evidence type="ECO:0000259" key="1">
    <source>
        <dbReference type="Pfam" id="PF00535"/>
    </source>
</evidence>
<dbReference type="CDD" id="cd00761">
    <property type="entry name" value="Glyco_tranf_GTA_type"/>
    <property type="match status" value="1"/>
</dbReference>
<accession>A0A3A4RAQ4</accession>
<dbReference type="PANTHER" id="PTHR22916">
    <property type="entry name" value="GLYCOSYLTRANSFERASE"/>
    <property type="match status" value="1"/>
</dbReference>
<gene>
    <name evidence="2" type="ORF">C4541_01555</name>
</gene>
<dbReference type="AlphaFoldDB" id="A0A3A4RAQ4"/>
<dbReference type="InterPro" id="IPR029044">
    <property type="entry name" value="Nucleotide-diphossugar_trans"/>
</dbReference>
<dbReference type="Gene3D" id="3.90.550.10">
    <property type="entry name" value="Spore Coat Polysaccharide Biosynthesis Protein SpsA, Chain A"/>
    <property type="match status" value="1"/>
</dbReference>
<reference evidence="2 3" key="1">
    <citation type="journal article" date="2017" name="ISME J.">
        <title>Energy and carbon metabolisms in a deep terrestrial subsurface fluid microbial community.</title>
        <authorList>
            <person name="Momper L."/>
            <person name="Jungbluth S.P."/>
            <person name="Lee M.D."/>
            <person name="Amend J.P."/>
        </authorList>
    </citation>
    <scope>NUCLEOTIDE SEQUENCE [LARGE SCALE GENOMIC DNA]</scope>
    <source>
        <strain evidence="2">SURF_26</strain>
    </source>
</reference>
<proteinExistence type="predicted"/>
<dbReference type="EMBL" id="QZJZ01000010">
    <property type="protein sequence ID" value="RJP61712.1"/>
    <property type="molecule type" value="Genomic_DNA"/>
</dbReference>
<feature type="domain" description="Glycosyltransferase 2-like" evidence="1">
    <location>
        <begin position="6"/>
        <end position="161"/>
    </location>
</feature>
<dbReference type="Proteomes" id="UP000266426">
    <property type="component" value="Unassembled WGS sequence"/>
</dbReference>
<dbReference type="GO" id="GO:0016758">
    <property type="term" value="F:hexosyltransferase activity"/>
    <property type="evidence" value="ECO:0007669"/>
    <property type="project" value="UniProtKB-ARBA"/>
</dbReference>
<evidence type="ECO:0000313" key="3">
    <source>
        <dbReference type="Proteomes" id="UP000266426"/>
    </source>
</evidence>
<keyword evidence="2" id="KW-0808">Transferase</keyword>
<dbReference type="InterPro" id="IPR001173">
    <property type="entry name" value="Glyco_trans_2-like"/>
</dbReference>
<name>A0A3A4RAQ4_9BACT</name>
<sequence length="281" mass="32626">MNTYISIIIPLYNRAGLIGRAIKSVLRQTHANFELLIVDDGSSDEPASIIQSFADKRIRYIRQSRGGVSAARNRGVTESRYPLIAFLDSDDEWLPNKLERQYTLMRDNNAVRICYTGESWIRNGNPFPHRKSEQKFSGAIFRQCLNDCFIGCSTVMMEKALFMRAGMFSLDFPVCEDYDLWLRIATRSKIYYINEPLILKYGGHDDQLSRQYWGLDRYRIEAIRRILASGILTDQQRRQAFDILLKKCAIVVGGSLKRKRYDAFSLYFSIWRAQNLLEQLS</sequence>
<dbReference type="PANTHER" id="PTHR22916:SF3">
    <property type="entry name" value="UDP-GLCNAC:BETAGAL BETA-1,3-N-ACETYLGLUCOSAMINYLTRANSFERASE-LIKE PROTEIN 1"/>
    <property type="match status" value="1"/>
</dbReference>